<reference evidence="2" key="1">
    <citation type="journal article" date="2020" name="Stud. Mycol.">
        <title>101 Dothideomycetes genomes: a test case for predicting lifestyles and emergence of pathogens.</title>
        <authorList>
            <person name="Haridas S."/>
            <person name="Albert R."/>
            <person name="Binder M."/>
            <person name="Bloem J."/>
            <person name="Labutti K."/>
            <person name="Salamov A."/>
            <person name="Andreopoulos B."/>
            <person name="Baker S."/>
            <person name="Barry K."/>
            <person name="Bills G."/>
            <person name="Bluhm B."/>
            <person name="Cannon C."/>
            <person name="Castanera R."/>
            <person name="Culley D."/>
            <person name="Daum C."/>
            <person name="Ezra D."/>
            <person name="Gonzalez J."/>
            <person name="Henrissat B."/>
            <person name="Kuo A."/>
            <person name="Liang C."/>
            <person name="Lipzen A."/>
            <person name="Lutzoni F."/>
            <person name="Magnuson J."/>
            <person name="Mondo S."/>
            <person name="Nolan M."/>
            <person name="Ohm R."/>
            <person name="Pangilinan J."/>
            <person name="Park H.-J."/>
            <person name="Ramirez L."/>
            <person name="Alfaro M."/>
            <person name="Sun H."/>
            <person name="Tritt A."/>
            <person name="Yoshinaga Y."/>
            <person name="Zwiers L.-H."/>
            <person name="Turgeon B."/>
            <person name="Goodwin S."/>
            <person name="Spatafora J."/>
            <person name="Crous P."/>
            <person name="Grigoriev I."/>
        </authorList>
    </citation>
    <scope>NUCLEOTIDE SEQUENCE</scope>
    <source>
        <strain evidence="2">ATCC 36951</strain>
    </source>
</reference>
<dbReference type="RefSeq" id="XP_033662183.1">
    <property type="nucleotide sequence ID" value="XM_033808988.1"/>
</dbReference>
<evidence type="ECO:0000313" key="2">
    <source>
        <dbReference type="EMBL" id="KAF2161294.1"/>
    </source>
</evidence>
<proteinExistence type="predicted"/>
<dbReference type="AlphaFoldDB" id="A0A6A6C2G6"/>
<evidence type="ECO:0000313" key="3">
    <source>
        <dbReference type="Proteomes" id="UP000799537"/>
    </source>
</evidence>
<organism evidence="2 3">
    <name type="scientific">Zasmidium cellare ATCC 36951</name>
    <dbReference type="NCBI Taxonomy" id="1080233"/>
    <lineage>
        <taxon>Eukaryota</taxon>
        <taxon>Fungi</taxon>
        <taxon>Dikarya</taxon>
        <taxon>Ascomycota</taxon>
        <taxon>Pezizomycotina</taxon>
        <taxon>Dothideomycetes</taxon>
        <taxon>Dothideomycetidae</taxon>
        <taxon>Mycosphaerellales</taxon>
        <taxon>Mycosphaerellaceae</taxon>
        <taxon>Zasmidium</taxon>
    </lineage>
</organism>
<name>A0A6A6C2G6_ZASCE</name>
<evidence type="ECO:0000256" key="1">
    <source>
        <dbReference type="SAM" id="MobiDB-lite"/>
    </source>
</evidence>
<dbReference type="EMBL" id="ML993620">
    <property type="protein sequence ID" value="KAF2161294.1"/>
    <property type="molecule type" value="Genomic_DNA"/>
</dbReference>
<dbReference type="GeneID" id="54562260"/>
<sequence>MTTLKTLDNLLNDLPPNPSPNQPHPTTNPLTTSLLKLTTAIALYNRSGALFAQKADEHFWPFAAGSWSRAQYDEAVCEAGRSLGKGRSVEEDLRVSRRCVGEAMEVLRRAEFLRDGVDEIVGGVYLVCFLE</sequence>
<feature type="region of interest" description="Disordered" evidence="1">
    <location>
        <begin position="7"/>
        <end position="29"/>
    </location>
</feature>
<dbReference type="Proteomes" id="UP000799537">
    <property type="component" value="Unassembled WGS sequence"/>
</dbReference>
<gene>
    <name evidence="2" type="ORF">M409DRAFT_28333</name>
</gene>
<protein>
    <submittedName>
        <fullName evidence="2">Uncharacterized protein</fullName>
    </submittedName>
</protein>
<accession>A0A6A6C2G6</accession>
<keyword evidence="3" id="KW-1185">Reference proteome</keyword>